<dbReference type="PANTHER" id="PTHR43191:SF2">
    <property type="entry name" value="RRNA METHYLTRANSFERASE 3, MITOCHONDRIAL"/>
    <property type="match status" value="1"/>
</dbReference>
<dbReference type="Gene3D" id="3.30.1330.30">
    <property type="match status" value="1"/>
</dbReference>
<dbReference type="KEGG" id="arca:HC352_04695"/>
<keyword evidence="3 5" id="KW-0808">Transferase</keyword>
<dbReference type="RefSeq" id="WP_168917808.1">
    <property type="nucleotide sequence ID" value="NZ_CP050804.1"/>
</dbReference>
<accession>A0A6H2EJW9</accession>
<evidence type="ECO:0000256" key="1">
    <source>
        <dbReference type="ARBA" id="ARBA00007228"/>
    </source>
</evidence>
<dbReference type="InterPro" id="IPR051259">
    <property type="entry name" value="rRNA_Methyltransferase"/>
</dbReference>
<dbReference type="InterPro" id="IPR029026">
    <property type="entry name" value="tRNA_m1G_MTases_N"/>
</dbReference>
<keyword evidence="2 5" id="KW-0489">Methyltransferase</keyword>
<gene>
    <name evidence="5" type="ORF">HC352_04695</name>
</gene>
<comment type="similarity">
    <text evidence="1">Belongs to the class IV-like SAM-binding methyltransferase superfamily. RNA methyltransferase TrmH family.</text>
</comment>
<dbReference type="CDD" id="cd18095">
    <property type="entry name" value="SpoU-like_rRNA-MTase"/>
    <property type="match status" value="1"/>
</dbReference>
<reference evidence="5 6" key="1">
    <citation type="submission" date="2020-03" db="EMBL/GenBank/DDBJ databases">
        <title>Complete genome of Arcanobacterium buesumensis sp. nov. strain 2701.</title>
        <authorList>
            <person name="Borowiak M."/>
            <person name="Alssahen M."/>
            <person name="Laemmler C."/>
            <person name="Malorny B."/>
            <person name="Hassan A."/>
            <person name="Prenger-Berninghoff E."/>
            <person name="Ploetz M."/>
            <person name="Abdulmawjood A."/>
        </authorList>
    </citation>
    <scope>NUCLEOTIDE SEQUENCE [LARGE SCALE GENOMIC DNA]</scope>
    <source>
        <strain evidence="5 6">2701</strain>
    </source>
</reference>
<evidence type="ECO:0000256" key="2">
    <source>
        <dbReference type="ARBA" id="ARBA00022603"/>
    </source>
</evidence>
<evidence type="ECO:0000313" key="6">
    <source>
        <dbReference type="Proteomes" id="UP000502298"/>
    </source>
</evidence>
<proteinExistence type="inferred from homology"/>
<dbReference type="InterPro" id="IPR013123">
    <property type="entry name" value="SpoU_subst-bd"/>
</dbReference>
<feature type="domain" description="RNA 2-O ribose methyltransferase substrate binding" evidence="4">
    <location>
        <begin position="32"/>
        <end position="105"/>
    </location>
</feature>
<dbReference type="InterPro" id="IPR029064">
    <property type="entry name" value="Ribosomal_eL30-like_sf"/>
</dbReference>
<dbReference type="Proteomes" id="UP000502298">
    <property type="component" value="Chromosome"/>
</dbReference>
<evidence type="ECO:0000313" key="5">
    <source>
        <dbReference type="EMBL" id="QJC21868.1"/>
    </source>
</evidence>
<name>A0A6H2EJW9_9ACTO</name>
<dbReference type="SUPFAM" id="SSF75217">
    <property type="entry name" value="alpha/beta knot"/>
    <property type="match status" value="1"/>
</dbReference>
<dbReference type="Pfam" id="PF00588">
    <property type="entry name" value="SpoU_methylase"/>
    <property type="match status" value="1"/>
</dbReference>
<keyword evidence="6" id="KW-1185">Reference proteome</keyword>
<dbReference type="InterPro" id="IPR029028">
    <property type="entry name" value="Alpha/beta_knot_MTases"/>
</dbReference>
<sequence length="284" mass="30785">MPRTPMETYTGQLKKVAGLYRSKTRLNYAQAIVEGPQSVREALVYLPSAIRDVYITQHAIERHGDIDRLLLDLDPYTHILPDELSNRIAPNAQGIFAVISVPDEERFDSVVERGKLLVCAIRSVDPGNLGTIIRSADAAGADAVILGRGSVDATNPKVIRSSAGSYFHIPIIEDEDVASVVERVQRAGFQILAADGGGTHDLGQLSDKALRATLLGEALAEVDLRRPTLWLVGNEAHGFSQEELSWADGIVRIPMWGKSESLNAAVATSLCLYASAHAHNRTIS</sequence>
<dbReference type="EMBL" id="CP050804">
    <property type="protein sequence ID" value="QJC21868.1"/>
    <property type="molecule type" value="Genomic_DNA"/>
</dbReference>
<dbReference type="SMART" id="SM00967">
    <property type="entry name" value="SpoU_sub_bind"/>
    <property type="match status" value="1"/>
</dbReference>
<dbReference type="GO" id="GO:0003723">
    <property type="term" value="F:RNA binding"/>
    <property type="evidence" value="ECO:0007669"/>
    <property type="project" value="InterPro"/>
</dbReference>
<organism evidence="5 6">
    <name type="scientific">Arcanobacterium buesumense</name>
    <dbReference type="NCBI Taxonomy" id="2722751"/>
    <lineage>
        <taxon>Bacteria</taxon>
        <taxon>Bacillati</taxon>
        <taxon>Actinomycetota</taxon>
        <taxon>Actinomycetes</taxon>
        <taxon>Actinomycetales</taxon>
        <taxon>Actinomycetaceae</taxon>
        <taxon>Arcanobacterium</taxon>
    </lineage>
</organism>
<dbReference type="SUPFAM" id="SSF55315">
    <property type="entry name" value="L30e-like"/>
    <property type="match status" value="1"/>
</dbReference>
<dbReference type="GO" id="GO:0008173">
    <property type="term" value="F:RNA methyltransferase activity"/>
    <property type="evidence" value="ECO:0007669"/>
    <property type="project" value="InterPro"/>
</dbReference>
<dbReference type="InterPro" id="IPR001537">
    <property type="entry name" value="SpoU_MeTrfase"/>
</dbReference>
<dbReference type="Gene3D" id="3.40.1280.10">
    <property type="match status" value="1"/>
</dbReference>
<dbReference type="PANTHER" id="PTHR43191">
    <property type="entry name" value="RRNA METHYLTRANSFERASE 3"/>
    <property type="match status" value="1"/>
</dbReference>
<protein>
    <submittedName>
        <fullName evidence="5">RNA methyltransferase</fullName>
    </submittedName>
</protein>
<dbReference type="GO" id="GO:0005737">
    <property type="term" value="C:cytoplasm"/>
    <property type="evidence" value="ECO:0007669"/>
    <property type="project" value="UniProtKB-ARBA"/>
</dbReference>
<evidence type="ECO:0000256" key="3">
    <source>
        <dbReference type="ARBA" id="ARBA00022679"/>
    </source>
</evidence>
<dbReference type="GO" id="GO:0006396">
    <property type="term" value="P:RNA processing"/>
    <property type="evidence" value="ECO:0007669"/>
    <property type="project" value="InterPro"/>
</dbReference>
<evidence type="ECO:0000259" key="4">
    <source>
        <dbReference type="SMART" id="SM00967"/>
    </source>
</evidence>
<dbReference type="AlphaFoldDB" id="A0A6H2EJW9"/>
<dbReference type="GO" id="GO:0032259">
    <property type="term" value="P:methylation"/>
    <property type="evidence" value="ECO:0007669"/>
    <property type="project" value="UniProtKB-KW"/>
</dbReference>